<accession>A0A0F9HKB6</accession>
<proteinExistence type="predicted"/>
<organism evidence="1">
    <name type="scientific">marine sediment metagenome</name>
    <dbReference type="NCBI Taxonomy" id="412755"/>
    <lineage>
        <taxon>unclassified sequences</taxon>
        <taxon>metagenomes</taxon>
        <taxon>ecological metagenomes</taxon>
    </lineage>
</organism>
<name>A0A0F9HKB6_9ZZZZ</name>
<dbReference type="AlphaFoldDB" id="A0A0F9HKB6"/>
<protein>
    <submittedName>
        <fullName evidence="1">Uncharacterized protein</fullName>
    </submittedName>
</protein>
<sequence length="75" mass="8468">MTNPAEKQMVRTIALEDQVWMVAEEHYDDILRLADSGLPTSQRDLLTIRLACKVVAGGISQRRAQRELDTENPDS</sequence>
<comment type="caution">
    <text evidence="1">The sequence shown here is derived from an EMBL/GenBank/DDBJ whole genome shotgun (WGS) entry which is preliminary data.</text>
</comment>
<evidence type="ECO:0000313" key="1">
    <source>
        <dbReference type="EMBL" id="KKM15552.1"/>
    </source>
</evidence>
<reference evidence="1" key="1">
    <citation type="journal article" date="2015" name="Nature">
        <title>Complex archaea that bridge the gap between prokaryotes and eukaryotes.</title>
        <authorList>
            <person name="Spang A."/>
            <person name="Saw J.H."/>
            <person name="Jorgensen S.L."/>
            <person name="Zaremba-Niedzwiedzka K."/>
            <person name="Martijn J."/>
            <person name="Lind A.E."/>
            <person name="van Eijk R."/>
            <person name="Schleper C."/>
            <person name="Guy L."/>
            <person name="Ettema T.J."/>
        </authorList>
    </citation>
    <scope>NUCLEOTIDE SEQUENCE</scope>
</reference>
<dbReference type="EMBL" id="LAZR01014880">
    <property type="protein sequence ID" value="KKM15552.1"/>
    <property type="molecule type" value="Genomic_DNA"/>
</dbReference>
<gene>
    <name evidence="1" type="ORF">LCGC14_1694910</name>
</gene>